<evidence type="ECO:0000256" key="3">
    <source>
        <dbReference type="ARBA" id="ARBA00022448"/>
    </source>
</evidence>
<dbReference type="SUPFAM" id="SSF52540">
    <property type="entry name" value="P-loop containing nucleoside triphosphate hydrolases"/>
    <property type="match status" value="2"/>
</dbReference>
<dbReference type="GO" id="GO:0016887">
    <property type="term" value="F:ATP hydrolysis activity"/>
    <property type="evidence" value="ECO:0007669"/>
    <property type="project" value="InterPro"/>
</dbReference>
<dbReference type="SMART" id="SM00382">
    <property type="entry name" value="AAA"/>
    <property type="match status" value="2"/>
</dbReference>
<evidence type="ECO:0000256" key="11">
    <source>
        <dbReference type="ARBA" id="ARBA00023136"/>
    </source>
</evidence>
<dbReference type="Gene3D" id="3.40.50.300">
    <property type="entry name" value="P-loop containing nucleotide triphosphate hydrolases"/>
    <property type="match status" value="2"/>
</dbReference>
<dbReference type="FunFam" id="3.40.50.300:FF:000016">
    <property type="entry name" value="Oligopeptide ABC transporter ATP-binding component"/>
    <property type="match status" value="2"/>
</dbReference>
<evidence type="ECO:0000256" key="9">
    <source>
        <dbReference type="ARBA" id="ARBA00022840"/>
    </source>
</evidence>
<name>A0A2T5B3H2_MYCDI</name>
<dbReference type="PANTHER" id="PTHR43776">
    <property type="entry name" value="TRANSPORT ATP-BINDING PROTEIN"/>
    <property type="match status" value="1"/>
</dbReference>
<proteinExistence type="inferred from homology"/>
<dbReference type="OrthoDB" id="9802264at2"/>
<dbReference type="InterPro" id="IPR013563">
    <property type="entry name" value="Oligopep_ABC_C"/>
</dbReference>
<keyword evidence="19" id="KW-1185">Reference proteome</keyword>
<dbReference type="RefSeq" id="WP_108003858.1">
    <property type="nucleotide sequence ID" value="NZ_JBHEEX010000005.1"/>
</dbReference>
<dbReference type="GO" id="GO:0005524">
    <property type="term" value="F:ATP binding"/>
    <property type="evidence" value="ECO:0007669"/>
    <property type="project" value="UniProtKB-KW"/>
</dbReference>
<dbReference type="InterPro" id="IPR003439">
    <property type="entry name" value="ABC_transporter-like_ATP-bd"/>
</dbReference>
<feature type="domain" description="ABC transporter" evidence="17">
    <location>
        <begin position="7"/>
        <end position="263"/>
    </location>
</feature>
<evidence type="ECO:0000259" key="17">
    <source>
        <dbReference type="PROSITE" id="PS50893"/>
    </source>
</evidence>
<keyword evidence="8" id="KW-0378">Hydrolase</keyword>
<accession>A0A2T5B3H2</accession>
<dbReference type="InterPro" id="IPR050319">
    <property type="entry name" value="ABC_transp_ATP-bind"/>
</dbReference>
<dbReference type="GO" id="GO:0015833">
    <property type="term" value="P:peptide transport"/>
    <property type="evidence" value="ECO:0007669"/>
    <property type="project" value="InterPro"/>
</dbReference>
<dbReference type="InterPro" id="IPR017871">
    <property type="entry name" value="ABC_transporter-like_CS"/>
</dbReference>
<keyword evidence="3" id="KW-0813">Transport</keyword>
<protein>
    <recommendedName>
        <fullName evidence="15">Glutathione import ATP-binding protein GsiA</fullName>
        <ecNumber evidence="14">7.4.2.10</ecNumber>
    </recommendedName>
</protein>
<dbReference type="PROSITE" id="PS50893">
    <property type="entry name" value="ABC_TRANSPORTER_2"/>
    <property type="match status" value="2"/>
</dbReference>
<dbReference type="Pfam" id="PF08352">
    <property type="entry name" value="oligo_HPY"/>
    <property type="match status" value="2"/>
</dbReference>
<keyword evidence="10" id="KW-1278">Translocase</keyword>
<dbReference type="Proteomes" id="UP000241247">
    <property type="component" value="Unassembled WGS sequence"/>
</dbReference>
<feature type="domain" description="ABC transporter" evidence="17">
    <location>
        <begin position="298"/>
        <end position="548"/>
    </location>
</feature>
<dbReference type="GO" id="GO:0005886">
    <property type="term" value="C:plasma membrane"/>
    <property type="evidence" value="ECO:0007669"/>
    <property type="project" value="UniProtKB-SubCell"/>
</dbReference>
<dbReference type="EMBL" id="PZZZ01000006">
    <property type="protein sequence ID" value="PTM93535.1"/>
    <property type="molecule type" value="Genomic_DNA"/>
</dbReference>
<evidence type="ECO:0000313" key="18">
    <source>
        <dbReference type="EMBL" id="PTM93535.1"/>
    </source>
</evidence>
<keyword evidence="6" id="KW-0677">Repeat</keyword>
<keyword evidence="4" id="KW-1003">Cell membrane</keyword>
<evidence type="ECO:0000256" key="13">
    <source>
        <dbReference type="ARBA" id="ARBA00038416"/>
    </source>
</evidence>
<comment type="caution">
    <text evidence="18">The sequence shown here is derived from an EMBL/GenBank/DDBJ whole genome shotgun (WGS) entry which is preliminary data.</text>
</comment>
<evidence type="ECO:0000256" key="7">
    <source>
        <dbReference type="ARBA" id="ARBA00022741"/>
    </source>
</evidence>
<sequence>MTAPMLLSVENLRISFATSRGQLIAVDDLSFAVGAGECVAIVGESGSGKSVTAMSILGLTAFSGGRIDAGAIRFRRRDGTGCDLTQLSDKAMQQVRGDEIAMIFQEPMTSLNPVFTVGEQIAEVIRQHRRVDAAEAARKAVDLLRRVRIPEPERRFAQYPHELSGGMRQRVVIAMALACEPRLLIADEPTTALDVTIQAQILDLLRELAAESEMAVLFITHDMGVVAEIADRVVVMHHGRKVEENTTAALFAAPSESYTKRLLAAVPRLGSMKPFAGPRRFGDETADAERASPPEPLLAVRDLVTRFPVHKGAFKRHVANVHAVDGVSFTLGKGETLSLVGESGCGKSTTGRSILRLVEPSSGTVELEGENVLALGRDRLRARRRDMQIIFQDPYAALDPRLTAFEQVAEPLVIHGVESGSALRDRVVSLVQRVGLSEEQLERYPHEFSGGQRQRLCIARALTLSPKIIIADEPVSALDVSIQAQVVNLMIELQEELGLSYLFISHDMAVVERMSHRVAVMCLGRIVEIGPRASVFGDPRHDYTRTLLSAVPNPDPARRRTAALPASQLPSPIHPIGHAFEAPAYDRVGPDHFVLMN</sequence>
<evidence type="ECO:0000256" key="5">
    <source>
        <dbReference type="ARBA" id="ARBA00022519"/>
    </source>
</evidence>
<dbReference type="EC" id="7.4.2.10" evidence="14"/>
<dbReference type="InterPro" id="IPR003593">
    <property type="entry name" value="AAA+_ATPase"/>
</dbReference>
<keyword evidence="5" id="KW-0997">Cell inner membrane</keyword>
<evidence type="ECO:0000256" key="16">
    <source>
        <dbReference type="ARBA" id="ARBA00047640"/>
    </source>
</evidence>
<keyword evidence="9 18" id="KW-0067">ATP-binding</keyword>
<evidence type="ECO:0000256" key="15">
    <source>
        <dbReference type="ARBA" id="ARBA00041187"/>
    </source>
</evidence>
<organism evidence="18 19">
    <name type="scientific">Mycoplana dimorpha</name>
    <dbReference type="NCBI Taxonomy" id="28320"/>
    <lineage>
        <taxon>Bacteria</taxon>
        <taxon>Pseudomonadati</taxon>
        <taxon>Pseudomonadota</taxon>
        <taxon>Alphaproteobacteria</taxon>
        <taxon>Hyphomicrobiales</taxon>
        <taxon>Rhizobiaceae</taxon>
        <taxon>Mycoplana</taxon>
    </lineage>
</organism>
<dbReference type="InterPro" id="IPR027417">
    <property type="entry name" value="P-loop_NTPase"/>
</dbReference>
<comment type="similarity">
    <text evidence="13">Belongs to the ABC transporter superfamily. Glutathione importer (TC 3.A.1.5.11) family.</text>
</comment>
<dbReference type="NCBIfam" id="NF007739">
    <property type="entry name" value="PRK10419.1"/>
    <property type="match status" value="2"/>
</dbReference>
<keyword evidence="7" id="KW-0547">Nucleotide-binding</keyword>
<reference evidence="18 19" key="1">
    <citation type="submission" date="2018-04" db="EMBL/GenBank/DDBJ databases">
        <title>Genomic Encyclopedia of Type Strains, Phase IV (KMG-IV): sequencing the most valuable type-strain genomes for metagenomic binning, comparative biology and taxonomic classification.</title>
        <authorList>
            <person name="Goeker M."/>
        </authorList>
    </citation>
    <scope>NUCLEOTIDE SEQUENCE [LARGE SCALE GENOMIC DNA]</scope>
    <source>
        <strain evidence="18 19">DSM 7138</strain>
    </source>
</reference>
<dbReference type="PROSITE" id="PS00211">
    <property type="entry name" value="ABC_TRANSPORTER_1"/>
    <property type="match status" value="2"/>
</dbReference>
<evidence type="ECO:0000256" key="6">
    <source>
        <dbReference type="ARBA" id="ARBA00022737"/>
    </source>
</evidence>
<keyword evidence="11" id="KW-0472">Membrane</keyword>
<evidence type="ECO:0000256" key="1">
    <source>
        <dbReference type="ARBA" id="ARBA00004417"/>
    </source>
</evidence>
<evidence type="ECO:0000256" key="10">
    <source>
        <dbReference type="ARBA" id="ARBA00022967"/>
    </source>
</evidence>
<evidence type="ECO:0000256" key="4">
    <source>
        <dbReference type="ARBA" id="ARBA00022475"/>
    </source>
</evidence>
<dbReference type="CDD" id="cd03257">
    <property type="entry name" value="ABC_NikE_OppD_transporters"/>
    <property type="match status" value="2"/>
</dbReference>
<evidence type="ECO:0000256" key="8">
    <source>
        <dbReference type="ARBA" id="ARBA00022801"/>
    </source>
</evidence>
<evidence type="ECO:0000313" key="19">
    <source>
        <dbReference type="Proteomes" id="UP000241247"/>
    </source>
</evidence>
<dbReference type="AlphaFoldDB" id="A0A2T5B3H2"/>
<dbReference type="NCBIfam" id="NF008453">
    <property type="entry name" value="PRK11308.1"/>
    <property type="match status" value="2"/>
</dbReference>
<dbReference type="Pfam" id="PF00005">
    <property type="entry name" value="ABC_tran"/>
    <property type="match status" value="2"/>
</dbReference>
<dbReference type="GO" id="GO:0055085">
    <property type="term" value="P:transmembrane transport"/>
    <property type="evidence" value="ECO:0007669"/>
    <property type="project" value="UniProtKB-ARBA"/>
</dbReference>
<evidence type="ECO:0000256" key="14">
    <source>
        <dbReference type="ARBA" id="ARBA00039050"/>
    </source>
</evidence>
<gene>
    <name evidence="18" type="ORF">C7449_106221</name>
</gene>
<comment type="catalytic activity">
    <reaction evidence="16">
        <text>glutathione(out) + ATP + H2O = glutathione(in) + ADP + phosphate + H(+)</text>
        <dbReference type="Rhea" id="RHEA:29791"/>
        <dbReference type="ChEBI" id="CHEBI:15377"/>
        <dbReference type="ChEBI" id="CHEBI:15378"/>
        <dbReference type="ChEBI" id="CHEBI:30616"/>
        <dbReference type="ChEBI" id="CHEBI:43474"/>
        <dbReference type="ChEBI" id="CHEBI:57925"/>
        <dbReference type="ChEBI" id="CHEBI:456216"/>
        <dbReference type="EC" id="7.4.2.10"/>
    </reaction>
</comment>
<comment type="subcellular location">
    <subcellularLocation>
        <location evidence="1">Cell inner membrane</location>
        <topology evidence="1">Peripheral membrane protein</topology>
    </subcellularLocation>
</comment>
<comment type="subunit">
    <text evidence="2">The complex is composed of two ATP-binding proteins (GsiA), two transmembrane proteins (GsiC and GsiD) and a solute-binding protein (GsiB).</text>
</comment>
<comment type="function">
    <text evidence="12">Part of the ABC transporter complex GsiABCD involved in glutathione import. Responsible for energy coupling to the transport system.</text>
</comment>
<evidence type="ECO:0000256" key="12">
    <source>
        <dbReference type="ARBA" id="ARBA00037530"/>
    </source>
</evidence>
<evidence type="ECO:0000256" key="2">
    <source>
        <dbReference type="ARBA" id="ARBA00011469"/>
    </source>
</evidence>
<dbReference type="PANTHER" id="PTHR43776:SF15">
    <property type="entry name" value="GLUTATHIONE IMPORT ATP-BINDING PROTEIN GSIA"/>
    <property type="match status" value="1"/>
</dbReference>